<dbReference type="InParanoid" id="A0A2V0NQ07"/>
<evidence type="ECO:0000256" key="4">
    <source>
        <dbReference type="ARBA" id="ARBA00022475"/>
    </source>
</evidence>
<dbReference type="GO" id="GO:0050897">
    <property type="term" value="F:cobalt ion binding"/>
    <property type="evidence" value="ECO:0007669"/>
    <property type="project" value="TreeGrafter"/>
</dbReference>
<dbReference type="GO" id="GO:0000287">
    <property type="term" value="F:magnesium ion binding"/>
    <property type="evidence" value="ECO:0007669"/>
    <property type="project" value="TreeGrafter"/>
</dbReference>
<dbReference type="OrthoDB" id="165352at2759"/>
<keyword evidence="3" id="KW-0813">Transport</keyword>
<dbReference type="InterPro" id="IPR002523">
    <property type="entry name" value="MgTranspt_CorA/ZnTranspt_ZntB"/>
</dbReference>
<keyword evidence="4" id="KW-1003">Cell membrane</keyword>
<comment type="subcellular location">
    <subcellularLocation>
        <location evidence="1">Cell membrane</location>
        <topology evidence="1">Multi-pass membrane protein</topology>
    </subcellularLocation>
</comment>
<reference evidence="10 11" key="1">
    <citation type="journal article" date="2018" name="Sci. Rep.">
        <title>Raphidocelis subcapitata (=Pseudokirchneriella subcapitata) provides an insight into genome evolution and environmental adaptations in the Sphaeropleales.</title>
        <authorList>
            <person name="Suzuki S."/>
            <person name="Yamaguchi H."/>
            <person name="Nakajima N."/>
            <person name="Kawachi M."/>
        </authorList>
    </citation>
    <scope>NUCLEOTIDE SEQUENCE [LARGE SCALE GENOMIC DNA]</scope>
    <source>
        <strain evidence="10 11">NIES-35</strain>
    </source>
</reference>
<evidence type="ECO:0008006" key="12">
    <source>
        <dbReference type="Google" id="ProtNLM"/>
    </source>
</evidence>
<feature type="compositionally biased region" description="Low complexity" evidence="8">
    <location>
        <begin position="287"/>
        <end position="315"/>
    </location>
</feature>
<evidence type="ECO:0000313" key="11">
    <source>
        <dbReference type="Proteomes" id="UP000247498"/>
    </source>
</evidence>
<feature type="transmembrane region" description="Helical" evidence="9">
    <location>
        <begin position="742"/>
        <end position="762"/>
    </location>
</feature>
<feature type="region of interest" description="Disordered" evidence="8">
    <location>
        <begin position="1"/>
        <end position="28"/>
    </location>
</feature>
<dbReference type="SUPFAM" id="SSF143865">
    <property type="entry name" value="CorA soluble domain-like"/>
    <property type="match status" value="1"/>
</dbReference>
<keyword evidence="7 9" id="KW-0472">Membrane</keyword>
<protein>
    <recommendedName>
        <fullName evidence="12">Magnesium transporter</fullName>
    </recommendedName>
</protein>
<dbReference type="Gene3D" id="3.30.460.20">
    <property type="entry name" value="CorA soluble domain-like"/>
    <property type="match status" value="1"/>
</dbReference>
<dbReference type="GO" id="GO:0015087">
    <property type="term" value="F:cobalt ion transmembrane transporter activity"/>
    <property type="evidence" value="ECO:0007669"/>
    <property type="project" value="TreeGrafter"/>
</dbReference>
<dbReference type="InterPro" id="IPR045861">
    <property type="entry name" value="CorA_cytoplasmic_dom"/>
</dbReference>
<evidence type="ECO:0000256" key="5">
    <source>
        <dbReference type="ARBA" id="ARBA00022692"/>
    </source>
</evidence>
<feature type="compositionally biased region" description="Low complexity" evidence="8">
    <location>
        <begin position="1"/>
        <end position="22"/>
    </location>
</feature>
<dbReference type="Pfam" id="PF01544">
    <property type="entry name" value="CorA"/>
    <property type="match status" value="1"/>
</dbReference>
<keyword evidence="6 9" id="KW-1133">Transmembrane helix</keyword>
<evidence type="ECO:0000256" key="8">
    <source>
        <dbReference type="SAM" id="MobiDB-lite"/>
    </source>
</evidence>
<evidence type="ECO:0000256" key="2">
    <source>
        <dbReference type="ARBA" id="ARBA00009765"/>
    </source>
</evidence>
<keyword evidence="11" id="KW-1185">Reference proteome</keyword>
<evidence type="ECO:0000256" key="6">
    <source>
        <dbReference type="ARBA" id="ARBA00022989"/>
    </source>
</evidence>
<comment type="similarity">
    <text evidence="2">Belongs to the CorA metal ion transporter (MIT) (TC 1.A.35) family.</text>
</comment>
<evidence type="ECO:0000256" key="3">
    <source>
        <dbReference type="ARBA" id="ARBA00022448"/>
    </source>
</evidence>
<dbReference type="Gene3D" id="1.20.58.340">
    <property type="entry name" value="Magnesium transport protein CorA, transmembrane region"/>
    <property type="match status" value="2"/>
</dbReference>
<dbReference type="EMBL" id="BDRX01000001">
    <property type="protein sequence ID" value="GBF87603.1"/>
    <property type="molecule type" value="Genomic_DNA"/>
</dbReference>
<dbReference type="STRING" id="307507.A0A2V0NQ07"/>
<dbReference type="InterPro" id="IPR045863">
    <property type="entry name" value="CorA_TM1_TM2"/>
</dbReference>
<evidence type="ECO:0000256" key="9">
    <source>
        <dbReference type="SAM" id="Phobius"/>
    </source>
</evidence>
<dbReference type="Proteomes" id="UP000247498">
    <property type="component" value="Unassembled WGS sequence"/>
</dbReference>
<evidence type="ECO:0000256" key="1">
    <source>
        <dbReference type="ARBA" id="ARBA00004651"/>
    </source>
</evidence>
<name>A0A2V0NQ07_9CHLO</name>
<comment type="caution">
    <text evidence="10">The sequence shown here is derived from an EMBL/GenBank/DDBJ whole genome shotgun (WGS) entry which is preliminary data.</text>
</comment>
<dbReference type="AlphaFoldDB" id="A0A2V0NQ07"/>
<dbReference type="PANTHER" id="PTHR46494:SF1">
    <property type="entry name" value="CORA FAMILY METAL ION TRANSPORTER (EUROFUNG)"/>
    <property type="match status" value="1"/>
</dbReference>
<evidence type="ECO:0000256" key="7">
    <source>
        <dbReference type="ARBA" id="ARBA00023136"/>
    </source>
</evidence>
<feature type="region of interest" description="Disordered" evidence="8">
    <location>
        <begin position="283"/>
        <end position="327"/>
    </location>
</feature>
<feature type="compositionally biased region" description="Low complexity" evidence="8">
    <location>
        <begin position="373"/>
        <end position="419"/>
    </location>
</feature>
<accession>A0A2V0NQ07</accession>
<dbReference type="SUPFAM" id="SSF144083">
    <property type="entry name" value="Magnesium transport protein CorA, transmembrane region"/>
    <property type="match status" value="1"/>
</dbReference>
<feature type="transmembrane region" description="Helical" evidence="9">
    <location>
        <begin position="488"/>
        <end position="514"/>
    </location>
</feature>
<feature type="compositionally biased region" description="Gly residues" evidence="8">
    <location>
        <begin position="627"/>
        <end position="649"/>
    </location>
</feature>
<proteinExistence type="inferred from homology"/>
<sequence length="836" mass="86919">MASAAPLDAGAGAVPPAGAPAPQRRWATHDVQAPDPAVLRQLLGGGGGGGGGGQGGAWRAGSIVDLELHRVAAALQQLRCRCTIDAVDFSAARARFATGLTNADLAPFLAEPRPDWSAVRWINVSGGVSGDVLQALAAAYDLQPLALNDTLSFNRVKASRPAAGAAPRPAPPRLPRAWGLDVFPTHLFLTTYVYDLEEKEKERRRHKRRRQRQKAAASAAAAAAAAAAAGDAEAGGGSAAAPRAGGWGALRGCFRRRRGAGGSGGGAAAAGADGLSDGIWSEADSQLSWSSEGSSSDSDWSSSSGGDEPSSLPPRRAGRGARGGGGEVEAMVDHQNSKTAQQQLEAWQRAQLRLRREFNRAARRTSIVAARPPAGPWGRAAGRASEDGLSPVSAAAGPPAARPLLLQPPLLPPLSQAHARAQPGAAGGGSMDGHNHPNWALLQLGARHKRHARLRAPLQAPFFEFDGSGRSLGKRIMIEQATLRRRRVSFFLCPCGVVISIFQHTGAAVAAPVLARLRGMQSLLVDSEDPGVLLHALLQSTLDYSVPVVEAFASQVARVDRQVANGYSHVLHMLATDLSTMQRSFATIHQMLKHLHDLAAPAPAAPAPPTPAASGGGWPMGGRDASVGGGNGGASGGGGGGGGGAWPGGGRGPSCTAGAGGGSSAAAAAAGRAASASAGGWSGVAARQSGVVLSELAGLYIRDTTDQAITGEQDLAALLEHTRRLSDMVFNSVSHANETANIMMATVGLIFMPLTFLTGLFGMNFDTAEVPFLEWRHGYQTFWVISTLLLFASLVFLACVRILPLPRWLQRWLRQGRAAAEAARERRRRARARKRR</sequence>
<feature type="region of interest" description="Disordered" evidence="8">
    <location>
        <begin position="602"/>
        <end position="649"/>
    </location>
</feature>
<gene>
    <name evidence="10" type="ORF">Rsub_00314</name>
</gene>
<feature type="transmembrane region" description="Helical" evidence="9">
    <location>
        <begin position="782"/>
        <end position="804"/>
    </location>
</feature>
<dbReference type="PANTHER" id="PTHR46494">
    <property type="entry name" value="CORA FAMILY METAL ION TRANSPORTER (EUROFUNG)"/>
    <property type="match status" value="1"/>
</dbReference>
<organism evidence="10 11">
    <name type="scientific">Raphidocelis subcapitata</name>
    <dbReference type="NCBI Taxonomy" id="307507"/>
    <lineage>
        <taxon>Eukaryota</taxon>
        <taxon>Viridiplantae</taxon>
        <taxon>Chlorophyta</taxon>
        <taxon>core chlorophytes</taxon>
        <taxon>Chlorophyceae</taxon>
        <taxon>CS clade</taxon>
        <taxon>Sphaeropleales</taxon>
        <taxon>Selenastraceae</taxon>
        <taxon>Raphidocelis</taxon>
    </lineage>
</organism>
<dbReference type="GO" id="GO:0005886">
    <property type="term" value="C:plasma membrane"/>
    <property type="evidence" value="ECO:0007669"/>
    <property type="project" value="UniProtKB-SubCell"/>
</dbReference>
<feature type="region of interest" description="Disordered" evidence="8">
    <location>
        <begin position="373"/>
        <end position="434"/>
    </location>
</feature>
<evidence type="ECO:0000313" key="10">
    <source>
        <dbReference type="EMBL" id="GBF87603.1"/>
    </source>
</evidence>
<dbReference type="GO" id="GO:0015095">
    <property type="term" value="F:magnesium ion transmembrane transporter activity"/>
    <property type="evidence" value="ECO:0007669"/>
    <property type="project" value="TreeGrafter"/>
</dbReference>
<keyword evidence="5 9" id="KW-0812">Transmembrane</keyword>